<comment type="similarity">
    <text evidence="8">Belongs to the Pal lipoprotein family.</text>
</comment>
<dbReference type="PROSITE" id="PS01068">
    <property type="entry name" value="OMPA_1"/>
    <property type="match status" value="1"/>
</dbReference>
<dbReference type="CDD" id="cd07185">
    <property type="entry name" value="OmpA_C-like"/>
    <property type="match status" value="1"/>
</dbReference>
<dbReference type="PANTHER" id="PTHR30329:SF21">
    <property type="entry name" value="LIPOPROTEIN YIAD-RELATED"/>
    <property type="match status" value="1"/>
</dbReference>
<evidence type="ECO:0000256" key="9">
    <source>
        <dbReference type="SAM" id="SignalP"/>
    </source>
</evidence>
<keyword evidence="1 8" id="KW-0132">Cell division</keyword>
<accession>A0A6L6JCN5</accession>
<dbReference type="AlphaFoldDB" id="A0A6L6JCN5"/>
<dbReference type="RefSeq" id="WP_155095066.1">
    <property type="nucleotide sequence ID" value="NZ_WMIE01000003.1"/>
</dbReference>
<dbReference type="InterPro" id="IPR050330">
    <property type="entry name" value="Bact_OuterMem_StrucFunc"/>
</dbReference>
<dbReference type="PANTHER" id="PTHR30329">
    <property type="entry name" value="STATOR ELEMENT OF FLAGELLAR MOTOR COMPLEX"/>
    <property type="match status" value="1"/>
</dbReference>
<evidence type="ECO:0000256" key="1">
    <source>
        <dbReference type="ARBA" id="ARBA00022618"/>
    </source>
</evidence>
<dbReference type="HAMAP" id="MF_02204">
    <property type="entry name" value="Pal"/>
    <property type="match status" value="1"/>
</dbReference>
<comment type="caution">
    <text evidence="11">The sequence shown here is derived from an EMBL/GenBank/DDBJ whole genome shotgun (WGS) entry which is preliminary data.</text>
</comment>
<keyword evidence="6 8" id="KW-0449">Lipoprotein</keyword>
<dbReference type="NCBIfam" id="TIGR02802">
    <property type="entry name" value="Pal_lipo"/>
    <property type="match status" value="1"/>
</dbReference>
<dbReference type="GO" id="GO:0009279">
    <property type="term" value="C:cell outer membrane"/>
    <property type="evidence" value="ECO:0007669"/>
    <property type="project" value="UniProtKB-SubCell"/>
</dbReference>
<reference evidence="11 12" key="1">
    <citation type="submission" date="2019-11" db="EMBL/GenBank/DDBJ databases">
        <authorList>
            <person name="Dong K."/>
        </authorList>
    </citation>
    <scope>NUCLEOTIDE SEQUENCE [LARGE SCALE GENOMIC DNA]</scope>
    <source>
        <strain evidence="11 12">NBRC 111993</strain>
    </source>
</reference>
<dbReference type="EMBL" id="WMIE01000003">
    <property type="protein sequence ID" value="MTH77691.1"/>
    <property type="molecule type" value="Genomic_DNA"/>
</dbReference>
<sequence>MKIIVKFAAIGALLTIAACSRPAQQGPLVNDPYANMNQSGVGVGTLPGTAEHFKATAGDTVLFPVDQSTLTPEARTILANQAGWLNQNQGFAARIEGHADEQGTREYNLALGARRASSVQEYLISQGVASGRLSTVSYGKERPLAICSTEECYTKNRRAQTVVSPGAGM</sequence>
<dbReference type="PROSITE" id="PS51123">
    <property type="entry name" value="OMPA_2"/>
    <property type="match status" value="1"/>
</dbReference>
<evidence type="ECO:0000256" key="5">
    <source>
        <dbReference type="ARBA" id="ARBA00023237"/>
    </source>
</evidence>
<dbReference type="InterPro" id="IPR006665">
    <property type="entry name" value="OmpA-like"/>
</dbReference>
<protein>
    <recommendedName>
        <fullName evidence="8">Peptidoglycan-associated lipoprotein</fullName>
        <shortName evidence="8">PAL</shortName>
    </recommendedName>
</protein>
<feature type="domain" description="OmpA-like" evidence="10">
    <location>
        <begin position="49"/>
        <end position="167"/>
    </location>
</feature>
<organism evidence="11 12">
    <name type="scientific">Paracoccus aestuariivivens</name>
    <dbReference type="NCBI Taxonomy" id="1820333"/>
    <lineage>
        <taxon>Bacteria</taxon>
        <taxon>Pseudomonadati</taxon>
        <taxon>Pseudomonadota</taxon>
        <taxon>Alphaproteobacteria</taxon>
        <taxon>Rhodobacterales</taxon>
        <taxon>Paracoccaceae</taxon>
        <taxon>Paracoccus</taxon>
    </lineage>
</organism>
<gene>
    <name evidence="8 11" type="primary">pal</name>
    <name evidence="11" type="ORF">GL286_08140</name>
</gene>
<keyword evidence="5 8" id="KW-0998">Cell outer membrane</keyword>
<keyword evidence="3 8" id="KW-0472">Membrane</keyword>
<evidence type="ECO:0000259" key="10">
    <source>
        <dbReference type="PROSITE" id="PS51123"/>
    </source>
</evidence>
<keyword evidence="7 8" id="KW-0131">Cell cycle</keyword>
<dbReference type="PROSITE" id="PS51257">
    <property type="entry name" value="PROKAR_LIPOPROTEIN"/>
    <property type="match status" value="1"/>
</dbReference>
<dbReference type="InterPro" id="IPR006664">
    <property type="entry name" value="OMP_bac"/>
</dbReference>
<dbReference type="InterPro" id="IPR036737">
    <property type="entry name" value="OmpA-like_sf"/>
</dbReference>
<evidence type="ECO:0000256" key="3">
    <source>
        <dbReference type="ARBA" id="ARBA00023136"/>
    </source>
</evidence>
<evidence type="ECO:0000256" key="4">
    <source>
        <dbReference type="ARBA" id="ARBA00023139"/>
    </source>
</evidence>
<dbReference type="SUPFAM" id="SSF103088">
    <property type="entry name" value="OmpA-like"/>
    <property type="match status" value="1"/>
</dbReference>
<dbReference type="InterPro" id="IPR039001">
    <property type="entry name" value="Pal"/>
</dbReference>
<comment type="subunit">
    <text evidence="8">The Tol-Pal system is composed of five core proteins: the inner membrane proteins TolA, TolQ and TolR, the periplasmic protein TolB and the outer membrane protein Pal. They form a network linking the inner and outer membranes and the peptidoglycan layer.</text>
</comment>
<dbReference type="InterPro" id="IPR006690">
    <property type="entry name" value="OMPA-like_CS"/>
</dbReference>
<dbReference type="PRINTS" id="PR01021">
    <property type="entry name" value="OMPADOMAIN"/>
</dbReference>
<keyword evidence="2 8" id="KW-0732">Signal</keyword>
<keyword evidence="4 8" id="KW-0564">Palmitate</keyword>
<feature type="chain" id="PRO_5026746388" description="Peptidoglycan-associated lipoprotein" evidence="9">
    <location>
        <begin position="26"/>
        <end position="169"/>
    </location>
</feature>
<dbReference type="GO" id="GO:0051301">
    <property type="term" value="P:cell division"/>
    <property type="evidence" value="ECO:0007669"/>
    <property type="project" value="UniProtKB-UniRule"/>
</dbReference>
<dbReference type="OrthoDB" id="9809164at2"/>
<feature type="signal peptide" evidence="9">
    <location>
        <begin position="1"/>
        <end position="25"/>
    </location>
</feature>
<evidence type="ECO:0000313" key="11">
    <source>
        <dbReference type="EMBL" id="MTH77691.1"/>
    </source>
</evidence>
<evidence type="ECO:0000256" key="6">
    <source>
        <dbReference type="ARBA" id="ARBA00023288"/>
    </source>
</evidence>
<dbReference type="InterPro" id="IPR014169">
    <property type="entry name" value="Pal_lipo_C"/>
</dbReference>
<comment type="subcellular location">
    <subcellularLocation>
        <location evidence="8">Cell outer membrane</location>
        <topology evidence="8">Lipid-anchor</topology>
    </subcellularLocation>
</comment>
<evidence type="ECO:0000256" key="7">
    <source>
        <dbReference type="ARBA" id="ARBA00023306"/>
    </source>
</evidence>
<evidence type="ECO:0000256" key="8">
    <source>
        <dbReference type="HAMAP-Rule" id="MF_02204"/>
    </source>
</evidence>
<dbReference type="Proteomes" id="UP000478183">
    <property type="component" value="Unassembled WGS sequence"/>
</dbReference>
<name>A0A6L6JCN5_9RHOB</name>
<keyword evidence="12" id="KW-1185">Reference proteome</keyword>
<evidence type="ECO:0000256" key="2">
    <source>
        <dbReference type="ARBA" id="ARBA00022729"/>
    </source>
</evidence>
<evidence type="ECO:0000313" key="12">
    <source>
        <dbReference type="Proteomes" id="UP000478183"/>
    </source>
</evidence>
<dbReference type="Pfam" id="PF00691">
    <property type="entry name" value="OmpA"/>
    <property type="match status" value="1"/>
</dbReference>
<dbReference type="Gene3D" id="3.30.1330.60">
    <property type="entry name" value="OmpA-like domain"/>
    <property type="match status" value="1"/>
</dbReference>
<comment type="function">
    <text evidence="8">Part of the Tol-Pal system, which plays a role in outer membrane invagination during cell division and is important for maintaining outer membrane integrity.</text>
</comment>
<proteinExistence type="inferred from homology"/>